<protein>
    <submittedName>
        <fullName evidence="1">Uncharacterized protein</fullName>
    </submittedName>
</protein>
<evidence type="ECO:0000313" key="2">
    <source>
        <dbReference type="Proteomes" id="UP000317650"/>
    </source>
</evidence>
<name>A0A4S8JW16_MUSBA</name>
<gene>
    <name evidence="1" type="ORF">C4D60_Mb05t14120</name>
</gene>
<accession>A0A4S8JW16</accession>
<evidence type="ECO:0000313" key="1">
    <source>
        <dbReference type="EMBL" id="THU66436.1"/>
    </source>
</evidence>
<keyword evidence="2" id="KW-1185">Reference proteome</keyword>
<dbReference type="EMBL" id="PYDT01000003">
    <property type="protein sequence ID" value="THU66436.1"/>
    <property type="molecule type" value="Genomic_DNA"/>
</dbReference>
<organism evidence="1 2">
    <name type="scientific">Musa balbisiana</name>
    <name type="common">Banana</name>
    <dbReference type="NCBI Taxonomy" id="52838"/>
    <lineage>
        <taxon>Eukaryota</taxon>
        <taxon>Viridiplantae</taxon>
        <taxon>Streptophyta</taxon>
        <taxon>Embryophyta</taxon>
        <taxon>Tracheophyta</taxon>
        <taxon>Spermatophyta</taxon>
        <taxon>Magnoliopsida</taxon>
        <taxon>Liliopsida</taxon>
        <taxon>Zingiberales</taxon>
        <taxon>Musaceae</taxon>
        <taxon>Musa</taxon>
    </lineage>
</organism>
<sequence length="74" mass="8360">MENRNRFYVSSPNPPIYLALPTNLRPATARPTAAYLRDSNGVHYLCLQAETECYILINGAKVHTIKRIGRKATQ</sequence>
<dbReference type="AlphaFoldDB" id="A0A4S8JW16"/>
<reference evidence="1 2" key="1">
    <citation type="journal article" date="2019" name="Nat. Plants">
        <title>Genome sequencing of Musa balbisiana reveals subgenome evolution and function divergence in polyploid bananas.</title>
        <authorList>
            <person name="Yao X."/>
        </authorList>
    </citation>
    <scope>NUCLEOTIDE SEQUENCE [LARGE SCALE GENOMIC DNA]</scope>
    <source>
        <strain evidence="2">cv. DH-PKW</strain>
        <tissue evidence="1">Leaves</tissue>
    </source>
</reference>
<proteinExistence type="predicted"/>
<dbReference type="Proteomes" id="UP000317650">
    <property type="component" value="Chromosome 5"/>
</dbReference>
<comment type="caution">
    <text evidence="1">The sequence shown here is derived from an EMBL/GenBank/DDBJ whole genome shotgun (WGS) entry which is preliminary data.</text>
</comment>